<organism evidence="11 12">
    <name type="scientific">Rheinheimera mesophila</name>
    <dbReference type="NCBI Taxonomy" id="1547515"/>
    <lineage>
        <taxon>Bacteria</taxon>
        <taxon>Pseudomonadati</taxon>
        <taxon>Pseudomonadota</taxon>
        <taxon>Gammaproteobacteria</taxon>
        <taxon>Chromatiales</taxon>
        <taxon>Chromatiaceae</taxon>
        <taxon>Rheinheimera</taxon>
    </lineage>
</organism>
<dbReference type="EMBL" id="RRCF01000002">
    <property type="protein sequence ID" value="RRJ21432.1"/>
    <property type="molecule type" value="Genomic_DNA"/>
</dbReference>
<keyword evidence="4" id="KW-0326">Glycosidase</keyword>
<evidence type="ECO:0000313" key="11">
    <source>
        <dbReference type="EMBL" id="RRJ21432.1"/>
    </source>
</evidence>
<dbReference type="Pfam" id="PF03714">
    <property type="entry name" value="PUD"/>
    <property type="match status" value="1"/>
</dbReference>
<feature type="domain" description="Alpha-1,6-glucosidases pullulanase-type C-terminal" evidence="8">
    <location>
        <begin position="928"/>
        <end position="1092"/>
    </location>
</feature>
<dbReference type="Pfam" id="PF02922">
    <property type="entry name" value="CBM_48"/>
    <property type="match status" value="1"/>
</dbReference>
<comment type="caution">
    <text evidence="11">The sequence shown here is derived from an EMBL/GenBank/DDBJ whole genome shotgun (WGS) entry which is preliminary data.</text>
</comment>
<dbReference type="SUPFAM" id="SSF51011">
    <property type="entry name" value="Glycosyl hydrolase domain"/>
    <property type="match status" value="1"/>
</dbReference>
<dbReference type="Pfam" id="PF22058">
    <property type="entry name" value="X25_BaPul_like"/>
    <property type="match status" value="1"/>
</dbReference>
<keyword evidence="12" id="KW-1185">Reference proteome</keyword>
<dbReference type="OrthoDB" id="3236218at2"/>
<evidence type="ECO:0000256" key="2">
    <source>
        <dbReference type="ARBA" id="ARBA00022729"/>
    </source>
</evidence>
<dbReference type="InterPro" id="IPR013780">
    <property type="entry name" value="Glyco_hydro_b"/>
</dbReference>
<evidence type="ECO:0000313" key="12">
    <source>
        <dbReference type="Proteomes" id="UP000276260"/>
    </source>
</evidence>
<dbReference type="InterPro" id="IPR014756">
    <property type="entry name" value="Ig_E-set"/>
</dbReference>
<evidence type="ECO:0000259" key="8">
    <source>
        <dbReference type="Pfam" id="PF11852"/>
    </source>
</evidence>
<dbReference type="InterPro" id="IPR011839">
    <property type="entry name" value="Pullul_strch"/>
</dbReference>
<feature type="signal peptide" evidence="5">
    <location>
        <begin position="1"/>
        <end position="21"/>
    </location>
</feature>
<dbReference type="InterPro" id="IPR017853">
    <property type="entry name" value="GH"/>
</dbReference>
<dbReference type="InterPro" id="IPR013784">
    <property type="entry name" value="Carb-bd-like_fold"/>
</dbReference>
<evidence type="ECO:0000259" key="10">
    <source>
        <dbReference type="Pfam" id="PF22058"/>
    </source>
</evidence>
<dbReference type="CDD" id="cd11341">
    <property type="entry name" value="AmyAc_Pullulanase_LD-like"/>
    <property type="match status" value="1"/>
</dbReference>
<evidence type="ECO:0000259" key="7">
    <source>
        <dbReference type="Pfam" id="PF03714"/>
    </source>
</evidence>
<sequence length="1329" mass="143498">MFQITHSLKLVLLGLAALTLAACGGGGEDSVDGGTKLLTCNVPQIPNAAGTACIDPPPIKCKAPTVPDAKNETCIVGVDPNAPEPIFFPAAGQAALFYKRADGNYEGYRLHTWNNDACSAYKDSSLAASWDNGLVHNGVDPNYGAYWILELKDGVAGVEGACGNFIIHIGTDDAGKEMGGGDQKMPLGPKSDEKFARMNFTFSGVNSVFEFPLLSLGVSIANSAAHWLDSNTFVWNVDRAIASKVQLHHSATADLEIDADDQLNGQTLALEPTELTEQQKALVPHIADWPAFRTNLTADQAKSVVKNQLVLAAYDAENKLAAASYVQAAKVLDDLYTKAEADADEATLGVSYQGDTVKVAVWAPTAQSVALKLYNAAKTLTSTQAMSLDTTTGIWSYSGTKANLDRSFYRFEVKVYHPATKKVETIESTDPYSVSVSTNGRFSQFVNLADEDLKPEGWATHTIPTVENPEDIVIYEGHIRDFSIRDASVSEANRGKYLAFTETDSAPVQHLKKLAESGVTHFHMLPATDMATVNEDVTKRVEITDTVGDLCKVNANAKVCGVENDATVLIDLLKSYQPSGELAQQLVNDMRATDGFNWGYDPHHFNVPEGSYASSAEGVARIKEMRAMNKALHEMGLRVVLDVVYNHTNSSAVFDNSVFDKVVPGYYHRYNPTTGTIERSTCCENTALEHKMMDKFVKDSLVLLAREYGFDGFRFDIMGHHPKSGILAARDAVTAVDPDTYFYGEGWNFGEVADDRLFEQARQANMAGTEVGTFNDRIRDSVRSAALFTGIAEDGERQQQNFIEIGLAGTLKDFVIEDYRGIAGPASDVTWNGQAAGYAQDPADIINYVSKHDNEAIWDKLQLELHNKGVELSLENRVRVNSIALAIPLLSQGIPFLQMGDDLLRSKSLDRNSYDSGDWFNFVDFSKETNNWNVGLPLAQDNSANWPTIAAVATKSSTKATADDIEYSSAVFNEFLQIRKSTNLFRLTTGQDVIDRVGFHNIGRNMTAGLIVMSIDDGTGLTDLDPEHDAVVVVINGTSQQQSHTVPTAKGFTLHPVQAASVDAVVREASFDEAATEGTFTVPAYTAAVFVKVQNGDQGEGLKADATMGAPDIAPYGLTTVYVRGGMNGWGETDAMTYEGEGVYSATITVDAGDYEFKVASSDWSTVDFGSADQQVALGTAKTLTRGASNLKITIPKTSSYTFSVNANDPEAPVLTVTEYVPYGETSVYLRGVGGDWGTTNEFEYAGSNIYSITLNLGTGAQSFKVASADWSTVNFGGGADVNVTLGTAKTLESPGADLRLQLDEAGNYQFAVDATDTAAPVLTVSKVE</sequence>
<feature type="domain" description="Pullulanase N2" evidence="9">
    <location>
        <begin position="223"/>
        <end position="334"/>
    </location>
</feature>
<keyword evidence="2 5" id="KW-0732">Signal</keyword>
<comment type="similarity">
    <text evidence="1">Belongs to the glycosyl hydrolase 13 family.</text>
</comment>
<dbReference type="Gene3D" id="2.60.40.1130">
    <property type="entry name" value="Rab geranylgeranyltransferase alpha-subunit, insert domain"/>
    <property type="match status" value="1"/>
</dbReference>
<dbReference type="InterPro" id="IPR040671">
    <property type="entry name" value="Pullulanase_N2"/>
</dbReference>
<accession>A0A3P3QJU2</accession>
<dbReference type="InterPro" id="IPR013783">
    <property type="entry name" value="Ig-like_fold"/>
</dbReference>
<reference evidence="11 12" key="1">
    <citation type="submission" date="2018-11" db="EMBL/GenBank/DDBJ databases">
        <title>Draft genome analysis of Rheinheimera mesophila isolated from an industrial waste site.</title>
        <authorList>
            <person name="Yu Q."/>
            <person name="Qi Y."/>
            <person name="Zhang H."/>
            <person name="Lu Y."/>
            <person name="Pu J."/>
        </authorList>
    </citation>
    <scope>NUCLEOTIDE SEQUENCE [LARGE SCALE GENOMIC DNA]</scope>
    <source>
        <strain evidence="11 12">IITR13</strain>
    </source>
</reference>
<dbReference type="InterPro" id="IPR024561">
    <property type="entry name" value="Pullul_strch_C"/>
</dbReference>
<keyword evidence="3" id="KW-0378">Hydrolase</keyword>
<evidence type="ECO:0000256" key="3">
    <source>
        <dbReference type="ARBA" id="ARBA00022801"/>
    </source>
</evidence>
<evidence type="ECO:0000256" key="1">
    <source>
        <dbReference type="ARBA" id="ARBA00008061"/>
    </source>
</evidence>
<dbReference type="Proteomes" id="UP000276260">
    <property type="component" value="Unassembled WGS sequence"/>
</dbReference>
<dbReference type="SUPFAM" id="SSF81296">
    <property type="entry name" value="E set domains"/>
    <property type="match status" value="3"/>
</dbReference>
<dbReference type="PANTHER" id="PTHR43002">
    <property type="entry name" value="GLYCOGEN DEBRANCHING ENZYME"/>
    <property type="match status" value="1"/>
</dbReference>
<dbReference type="GO" id="GO:0030246">
    <property type="term" value="F:carbohydrate binding"/>
    <property type="evidence" value="ECO:0007669"/>
    <property type="project" value="InterPro"/>
</dbReference>
<dbReference type="CDD" id="cd10315">
    <property type="entry name" value="CBM41_pullulanase"/>
    <property type="match status" value="1"/>
</dbReference>
<dbReference type="InterPro" id="IPR005323">
    <property type="entry name" value="CBM41_pullulanase"/>
</dbReference>
<dbReference type="Pfam" id="PF11852">
    <property type="entry name" value="Pullul_strch_C"/>
    <property type="match status" value="1"/>
</dbReference>
<feature type="chain" id="PRO_5018717624" evidence="5">
    <location>
        <begin position="22"/>
        <end position="1329"/>
    </location>
</feature>
<dbReference type="RefSeq" id="WP_046521400.1">
    <property type="nucleotide sequence ID" value="NZ_LAVS01000096.1"/>
</dbReference>
<dbReference type="SUPFAM" id="SSF49452">
    <property type="entry name" value="Starch-binding domain-like"/>
    <property type="match status" value="1"/>
</dbReference>
<dbReference type="CDD" id="cd02860">
    <property type="entry name" value="E_set_Pullulanase"/>
    <property type="match status" value="1"/>
</dbReference>
<feature type="domain" description="Glycoside hydrolase family 13 N-terminal" evidence="6">
    <location>
        <begin position="348"/>
        <end position="433"/>
    </location>
</feature>
<evidence type="ECO:0000256" key="5">
    <source>
        <dbReference type="SAM" id="SignalP"/>
    </source>
</evidence>
<dbReference type="Gene3D" id="2.60.40.1110">
    <property type="match status" value="1"/>
</dbReference>
<dbReference type="NCBIfam" id="TIGR02103">
    <property type="entry name" value="pullul_strch"/>
    <property type="match status" value="1"/>
</dbReference>
<dbReference type="SUPFAM" id="SSF51445">
    <property type="entry name" value="(Trans)glycosidases"/>
    <property type="match status" value="1"/>
</dbReference>
<dbReference type="CDD" id="cd02861">
    <property type="entry name" value="E_set_pullulanase_like"/>
    <property type="match status" value="2"/>
</dbReference>
<evidence type="ECO:0000259" key="9">
    <source>
        <dbReference type="Pfam" id="PF17967"/>
    </source>
</evidence>
<proteinExistence type="inferred from homology"/>
<name>A0A3P3QJU2_9GAMM</name>
<dbReference type="InterPro" id="IPR004193">
    <property type="entry name" value="Glyco_hydro_13_N"/>
</dbReference>
<dbReference type="Pfam" id="PF17967">
    <property type="entry name" value="Pullulanase_N2"/>
    <property type="match status" value="1"/>
</dbReference>
<feature type="domain" description="Amylopullulanase X25" evidence="10">
    <location>
        <begin position="1133"/>
        <end position="1182"/>
    </location>
</feature>
<protein>
    <submittedName>
        <fullName evidence="11">Pullulanase-type alpha-1,6-glucosidase</fullName>
    </submittedName>
</protein>
<dbReference type="Gene3D" id="3.20.20.80">
    <property type="entry name" value="Glycosidases"/>
    <property type="match status" value="1"/>
</dbReference>
<dbReference type="Gene3D" id="2.60.40.10">
    <property type="entry name" value="Immunoglobulins"/>
    <property type="match status" value="3"/>
</dbReference>
<dbReference type="GO" id="GO:0005975">
    <property type="term" value="P:carbohydrate metabolic process"/>
    <property type="evidence" value="ECO:0007669"/>
    <property type="project" value="InterPro"/>
</dbReference>
<gene>
    <name evidence="11" type="primary">pulA</name>
    <name evidence="11" type="ORF">EIK76_11195</name>
</gene>
<dbReference type="GO" id="GO:0051060">
    <property type="term" value="F:pullulanase activity"/>
    <property type="evidence" value="ECO:0007669"/>
    <property type="project" value="InterPro"/>
</dbReference>
<dbReference type="InterPro" id="IPR054409">
    <property type="entry name" value="X25_BaPul-like"/>
</dbReference>
<feature type="domain" description="Pullulanase carbohydrate-binding module 41" evidence="7">
    <location>
        <begin position="94"/>
        <end position="191"/>
    </location>
</feature>
<dbReference type="Gene3D" id="2.60.40.1180">
    <property type="entry name" value="Golgi alpha-mannosidase II"/>
    <property type="match status" value="1"/>
</dbReference>
<evidence type="ECO:0000256" key="4">
    <source>
        <dbReference type="ARBA" id="ARBA00023295"/>
    </source>
</evidence>
<evidence type="ECO:0000259" key="6">
    <source>
        <dbReference type="Pfam" id="PF02922"/>
    </source>
</evidence>